<keyword evidence="12" id="KW-1015">Disulfide bond</keyword>
<dbReference type="GO" id="GO:0015012">
    <property type="term" value="P:heparan sulfate proteoglycan biosynthetic process"/>
    <property type="evidence" value="ECO:0007669"/>
    <property type="project" value="TreeGrafter"/>
</dbReference>
<dbReference type="KEGG" id="lai:LAC30SC_09410"/>
<dbReference type="InterPro" id="IPR043538">
    <property type="entry name" value="XYLT"/>
</dbReference>
<dbReference type="Proteomes" id="UP000007491">
    <property type="component" value="Chromosome"/>
</dbReference>
<dbReference type="GO" id="GO:0050650">
    <property type="term" value="P:chondroitin sulfate proteoglycan biosynthetic process"/>
    <property type="evidence" value="ECO:0007669"/>
    <property type="project" value="TreeGrafter"/>
</dbReference>
<dbReference type="GO" id="GO:0046872">
    <property type="term" value="F:metal ion binding"/>
    <property type="evidence" value="ECO:0007669"/>
    <property type="project" value="UniProtKB-KW"/>
</dbReference>
<gene>
    <name evidence="15" type="ordered locus">LAC30SC_09410</name>
</gene>
<keyword evidence="8" id="KW-0735">Signal-anchor</keyword>
<evidence type="ECO:0000256" key="12">
    <source>
        <dbReference type="ARBA" id="ARBA00023157"/>
    </source>
</evidence>
<accession>F0TGY7</accession>
<evidence type="ECO:0000256" key="6">
    <source>
        <dbReference type="ARBA" id="ARBA00022723"/>
    </source>
</evidence>
<dbReference type="GO" id="GO:0016020">
    <property type="term" value="C:membrane"/>
    <property type="evidence" value="ECO:0007669"/>
    <property type="project" value="InterPro"/>
</dbReference>
<evidence type="ECO:0000256" key="14">
    <source>
        <dbReference type="ARBA" id="ARBA00042865"/>
    </source>
</evidence>
<dbReference type="PANTHER" id="PTHR46025:SF3">
    <property type="entry name" value="XYLOSYLTRANSFERASE OXT"/>
    <property type="match status" value="1"/>
</dbReference>
<keyword evidence="4" id="KW-0808">Transferase</keyword>
<dbReference type="RefSeq" id="WP_013642453.1">
    <property type="nucleotide sequence ID" value="NC_015214.1"/>
</dbReference>
<dbReference type="OrthoDB" id="7943907at2"/>
<dbReference type="GO" id="GO:0030158">
    <property type="term" value="F:protein xylosyltransferase activity"/>
    <property type="evidence" value="ECO:0007669"/>
    <property type="project" value="InterPro"/>
</dbReference>
<evidence type="ECO:0000256" key="4">
    <source>
        <dbReference type="ARBA" id="ARBA00022679"/>
    </source>
</evidence>
<keyword evidence="6" id="KW-0479">Metal-binding</keyword>
<protein>
    <recommendedName>
        <fullName evidence="14">Peptide O-xylosyltransferase</fullName>
    </recommendedName>
</protein>
<keyword evidence="11" id="KW-0472">Membrane</keyword>
<evidence type="ECO:0000256" key="8">
    <source>
        <dbReference type="ARBA" id="ARBA00022968"/>
    </source>
</evidence>
<keyword evidence="3" id="KW-0328">Glycosyltransferase</keyword>
<proteinExistence type="predicted"/>
<keyword evidence="13" id="KW-0325">Glycoprotein</keyword>
<dbReference type="STRING" id="1604.LAC30SC_09410"/>
<reference key="2">
    <citation type="submission" date="2011-02" db="EMBL/GenBank/DDBJ databases">
        <authorList>
            <person name="Roh H."/>
            <person name="Ko H.-J."/>
            <person name="Kim S.-H."/>
            <person name="Choi I.-G."/>
            <person name="Oh S."/>
        </authorList>
    </citation>
    <scope>NUCLEOTIDE SEQUENCE</scope>
    <source>
        <strain>30SC</strain>
    </source>
</reference>
<dbReference type="HOGENOM" id="CLU_032341_0_2_9"/>
<evidence type="ECO:0000256" key="5">
    <source>
        <dbReference type="ARBA" id="ARBA00022692"/>
    </source>
</evidence>
<comment type="subcellular location">
    <subcellularLocation>
        <location evidence="2">Endoplasmic reticulum membrane</location>
        <topology evidence="2">Single-pass type II membrane protein</topology>
    </subcellularLocation>
    <subcellularLocation>
        <location evidence="1">Golgi apparatus membrane</location>
        <topology evidence="1">Single-pass type II membrane protein</topology>
    </subcellularLocation>
</comment>
<evidence type="ECO:0000256" key="11">
    <source>
        <dbReference type="ARBA" id="ARBA00023136"/>
    </source>
</evidence>
<organism evidence="15 16">
    <name type="scientific">Lactobacillus amylovorus</name>
    <dbReference type="NCBI Taxonomy" id="1604"/>
    <lineage>
        <taxon>Bacteria</taxon>
        <taxon>Bacillati</taxon>
        <taxon>Bacillota</taxon>
        <taxon>Bacilli</taxon>
        <taxon>Lactobacillales</taxon>
        <taxon>Lactobacillaceae</taxon>
        <taxon>Lactobacillus</taxon>
    </lineage>
</organism>
<evidence type="ECO:0000256" key="9">
    <source>
        <dbReference type="ARBA" id="ARBA00022989"/>
    </source>
</evidence>
<dbReference type="InterPro" id="IPR003406">
    <property type="entry name" value="Glyco_trans_14"/>
</dbReference>
<evidence type="ECO:0000256" key="13">
    <source>
        <dbReference type="ARBA" id="ARBA00023180"/>
    </source>
</evidence>
<name>F0TGY7_LACAM</name>
<reference evidence="15 16" key="1">
    <citation type="journal article" date="2011" name="J. Bacteriol.">
        <title>Complete genome sequencing of Lactobacillus acidophilus 30SC, isolated from swine intestine.</title>
        <authorList>
            <person name="Oh S."/>
            <person name="Roh H."/>
            <person name="Ko H.J."/>
            <person name="Kim S."/>
            <person name="Kim K.H."/>
            <person name="Lee S.E."/>
            <person name="Chang I.S."/>
            <person name="Kim S."/>
            <person name="Choi I.G."/>
        </authorList>
    </citation>
    <scope>NUCLEOTIDE SEQUENCE [LARGE SCALE GENOMIC DNA]</scope>
    <source>
        <strain evidence="15 16">30SC</strain>
    </source>
</reference>
<dbReference type="Pfam" id="PF02485">
    <property type="entry name" value="Branch"/>
    <property type="match status" value="1"/>
</dbReference>
<evidence type="ECO:0000313" key="15">
    <source>
        <dbReference type="EMBL" id="ADZ07981.1"/>
    </source>
</evidence>
<sequence length="274" mass="32465">MKHAICIIGYGDKAEIVQRTINVLDDKDIVFFIHWDARYKLPSLKSKYSPISFVKNRIPVKWGGASQIQATLLLLRLVNENNIYDYVHLISCNDIPLMTRSYFKKYFKADTYIGFNKKFTKKDVMLRIGYYYPNNVDFRKHKNIKRLYKYASCLLKVNRLNKYPNISFKKGPQWFSIKTEYLNEILDFNNSIFMHGFCADELFIQTILSRFEPQQINSKDDNAQALRYIDWHRGGPYVFTINDVDELKKNLNTNYAFARKVVDPEVIDRIFNLE</sequence>
<evidence type="ECO:0000313" key="16">
    <source>
        <dbReference type="Proteomes" id="UP000007491"/>
    </source>
</evidence>
<evidence type="ECO:0000256" key="2">
    <source>
        <dbReference type="ARBA" id="ARBA00004648"/>
    </source>
</evidence>
<dbReference type="AlphaFoldDB" id="F0TGY7"/>
<keyword evidence="10" id="KW-0333">Golgi apparatus</keyword>
<keyword evidence="9" id="KW-1133">Transmembrane helix</keyword>
<evidence type="ECO:0000256" key="10">
    <source>
        <dbReference type="ARBA" id="ARBA00023034"/>
    </source>
</evidence>
<evidence type="ECO:0000256" key="3">
    <source>
        <dbReference type="ARBA" id="ARBA00022676"/>
    </source>
</evidence>
<evidence type="ECO:0000256" key="7">
    <source>
        <dbReference type="ARBA" id="ARBA00022824"/>
    </source>
</evidence>
<keyword evidence="7" id="KW-0256">Endoplasmic reticulum</keyword>
<keyword evidence="5" id="KW-0812">Transmembrane</keyword>
<dbReference type="PANTHER" id="PTHR46025">
    <property type="entry name" value="XYLOSYLTRANSFERASE OXT"/>
    <property type="match status" value="1"/>
</dbReference>
<evidence type="ECO:0000256" key="1">
    <source>
        <dbReference type="ARBA" id="ARBA00004323"/>
    </source>
</evidence>
<dbReference type="EMBL" id="CP002559">
    <property type="protein sequence ID" value="ADZ07981.1"/>
    <property type="molecule type" value="Genomic_DNA"/>
</dbReference>